<dbReference type="EMBL" id="FQYX01000003">
    <property type="protein sequence ID" value="SHI53661.1"/>
    <property type="molecule type" value="Genomic_DNA"/>
</dbReference>
<accession>A0A1M6BYG2</accession>
<dbReference type="AlphaFoldDB" id="A0A1M6BYG2"/>
<dbReference type="Proteomes" id="UP000184231">
    <property type="component" value="Unassembled WGS sequence"/>
</dbReference>
<proteinExistence type="predicted"/>
<gene>
    <name evidence="1" type="ORF">SAMN04487911_10318</name>
</gene>
<sequence>MSNLCFVHFLNKKATYKRSSKRFSSDVFTFTQKYNKGLGQHFFLYFYPTHSSQLQGFEPC</sequence>
<name>A0A1M6BYG2_9FLAO</name>
<evidence type="ECO:0000313" key="1">
    <source>
        <dbReference type="EMBL" id="SHI53661.1"/>
    </source>
</evidence>
<keyword evidence="2" id="KW-1185">Reference proteome</keyword>
<protein>
    <submittedName>
        <fullName evidence="1">Uncharacterized protein</fullName>
    </submittedName>
</protein>
<reference evidence="1 2" key="1">
    <citation type="submission" date="2016-11" db="EMBL/GenBank/DDBJ databases">
        <authorList>
            <person name="Jaros S."/>
            <person name="Januszkiewicz K."/>
            <person name="Wedrychowicz H."/>
        </authorList>
    </citation>
    <scope>NUCLEOTIDE SEQUENCE [LARGE SCALE GENOMIC DNA]</scope>
    <source>
        <strain evidence="1 2">CGMCC 1.8863</strain>
    </source>
</reference>
<evidence type="ECO:0000313" key="2">
    <source>
        <dbReference type="Proteomes" id="UP000184231"/>
    </source>
</evidence>
<organism evidence="1 2">
    <name type="scientific">Arenibacter nanhaiticus</name>
    <dbReference type="NCBI Taxonomy" id="558155"/>
    <lineage>
        <taxon>Bacteria</taxon>
        <taxon>Pseudomonadati</taxon>
        <taxon>Bacteroidota</taxon>
        <taxon>Flavobacteriia</taxon>
        <taxon>Flavobacteriales</taxon>
        <taxon>Flavobacteriaceae</taxon>
        <taxon>Arenibacter</taxon>
    </lineage>
</organism>